<comment type="caution">
    <text evidence="13">The sequence shown here is derived from an EMBL/GenBank/DDBJ whole genome shotgun (WGS) entry which is preliminary data.</text>
</comment>
<dbReference type="GO" id="GO:0031048">
    <property type="term" value="P:regulatory ncRNA-mediated heterochromatin formation"/>
    <property type="evidence" value="ECO:0007669"/>
    <property type="project" value="TreeGrafter"/>
</dbReference>
<dbReference type="GO" id="GO:0005737">
    <property type="term" value="C:cytoplasm"/>
    <property type="evidence" value="ECO:0007669"/>
    <property type="project" value="UniProtKB-SubCell"/>
</dbReference>
<reference evidence="13" key="1">
    <citation type="submission" date="2021-06" db="EMBL/GenBank/DDBJ databases">
        <title>Comparative genomics, transcriptomics and evolutionary studies reveal genomic signatures of adaptation to plant cell wall in hemibiotrophic fungi.</title>
        <authorList>
            <consortium name="DOE Joint Genome Institute"/>
            <person name="Baroncelli R."/>
            <person name="Diaz J.F."/>
            <person name="Benocci T."/>
            <person name="Peng M."/>
            <person name="Battaglia E."/>
            <person name="Haridas S."/>
            <person name="Andreopoulos W."/>
            <person name="Labutti K."/>
            <person name="Pangilinan J."/>
            <person name="Floch G.L."/>
            <person name="Makela M.R."/>
            <person name="Henrissat B."/>
            <person name="Grigoriev I.V."/>
            <person name="Crouch J.A."/>
            <person name="De Vries R.P."/>
            <person name="Sukno S.A."/>
            <person name="Thon M.R."/>
        </authorList>
    </citation>
    <scope>NUCLEOTIDE SEQUENCE</scope>
    <source>
        <strain evidence="13">CBS 193.32</strain>
    </source>
</reference>
<dbReference type="SMART" id="SM00438">
    <property type="entry name" value="ZnF_NFX"/>
    <property type="match status" value="5"/>
</dbReference>
<dbReference type="GO" id="GO:0002376">
    <property type="term" value="P:immune system process"/>
    <property type="evidence" value="ECO:0007669"/>
    <property type="project" value="UniProtKB-KW"/>
</dbReference>
<feature type="domain" description="RZ-type" evidence="12">
    <location>
        <begin position="1906"/>
        <end position="1981"/>
    </location>
</feature>
<keyword evidence="3 9" id="KW-0479">Metal-binding</keyword>
<dbReference type="InterPro" id="IPR036855">
    <property type="entry name" value="Znf_CCCH_sf"/>
</dbReference>
<dbReference type="SUPFAM" id="SSF90229">
    <property type="entry name" value="CCCH zinc finger"/>
    <property type="match status" value="1"/>
</dbReference>
<protein>
    <recommendedName>
        <fullName evidence="15">NFX1-type zinc finger-containing protein 1</fullName>
    </recommendedName>
</protein>
<dbReference type="CDD" id="cd17936">
    <property type="entry name" value="EEXXEc_NFX1"/>
    <property type="match status" value="1"/>
</dbReference>
<dbReference type="PANTHER" id="PTHR10887">
    <property type="entry name" value="DNA2/NAM7 HELICASE FAMILY"/>
    <property type="match status" value="1"/>
</dbReference>
<dbReference type="Gene3D" id="3.40.50.300">
    <property type="entry name" value="P-loop containing nucleotide triphosphate hydrolases"/>
    <property type="match status" value="2"/>
</dbReference>
<gene>
    <name evidence="13" type="ORF">BDP55DRAFT_232407</name>
</gene>
<evidence type="ECO:0000256" key="7">
    <source>
        <dbReference type="ARBA" id="ARBA00022833"/>
    </source>
</evidence>
<keyword evidence="14" id="KW-1185">Reference proteome</keyword>
<evidence type="ECO:0000256" key="2">
    <source>
        <dbReference type="ARBA" id="ARBA00022490"/>
    </source>
</evidence>
<keyword evidence="8" id="KW-0391">Immunity</keyword>
<evidence type="ECO:0000256" key="9">
    <source>
        <dbReference type="PROSITE-ProRule" id="PRU00723"/>
    </source>
</evidence>
<dbReference type="InterPro" id="IPR045055">
    <property type="entry name" value="DNA2/NAM7-like"/>
</dbReference>
<dbReference type="InterPro" id="IPR027417">
    <property type="entry name" value="P-loop_NTPase"/>
</dbReference>
<dbReference type="InterPro" id="IPR000571">
    <property type="entry name" value="Znf_CCCH"/>
</dbReference>
<evidence type="ECO:0000256" key="5">
    <source>
        <dbReference type="ARBA" id="ARBA00022771"/>
    </source>
</evidence>
<evidence type="ECO:0000259" key="11">
    <source>
        <dbReference type="PROSITE" id="PS50103"/>
    </source>
</evidence>
<keyword evidence="6" id="KW-0347">Helicase</keyword>
<sequence length="1987" mass="222346">MWTNGGNRPGATSSTKGTCHYYVRTGTCRFGSRCKFSHDTGDKSDCQPRGQGRPSNVALNDSAANARRSDGRAHNASNQARNPERERLFQWKRLRPQPKQVSLLWDETTSKFFRTAIILVEQDVSLAQEVVKEMATETRLSLVRDVIEGSATTRTPKDKAILWESRISPLFLVMLHPTVVDSVVLEQETAMLYRLLLGIDATRLKTLFNFIFDIIDHWAELPFEGTGIFGMEALALSCGVLAKVINTSTSNIVNALFHPIVEGIKLRLDVSGNKESDFHSLQANRHLDYVCRRLGIGQTLVDAVHVSASSGAMAEFTLSQDLPGRLSKRRERHDNDHQDISDIKLMPTHQEIMSSRDEYLPVANPAQHHLQGLRGLLDRHFRLLREDTLHDLRSAIRTTVESAVKVRDVRTRVVAYENAIAVDMTFDRWSGLEFIVQIDQPRPTRGLDKLQRGTWWAGKRLMDGSLVCIVDGVGGIFFFQISRSTIRTPKDENQLGQADDQEEGQKKGPRYSLLDDQNHAYVHLQLVDTGVEEIKRSLRWFKTMRIVRQHRRLLEFPSILLPSFAPPLKALQDMSRTLDLPFQDILTLRAGSQPADISPPLYSKRPGFSFDLSCLSNDGRKLSYAPGDAINPSRLSRHSSLDKTQSEAILNSLRRSFALIQGPPGTGKSYTGEALIKVLLANKSKVKLGPIMCVCYTNHALDQLLEHLLDGGVKNIIRIGSRSKSERLAPVNLRAVARDMTRTAAEGRDLYKSIETLDVNTSEIRDRLSNFSFSRDNEKIRLHLAEYYPAQHEELMGPTLPNYDDEGKWHTVSYSRGDVVKKWLAGGLPTNTTRPLRRLRHLKLSDLYHQERILLYQEWLDEVLKGEIDSLSRLHKAYQANKESNSKIRSSMDLRCLQEANIIGVTTTGLATNLDLLRRVHGKVLVCEEAGEVLEAHLLTALLPTIEHAILIGDHLQLRPQIQDWRLQRANPAGFKYSLDVSLFERLVQPPPNVPSIPFSVLDTQRRMHPSIAELVRSTLYPSLSDSENVQDYPEVPGMARRLFWLHHESPESGGKSDQDSVETSYSNNFEIELVSGLVSHLLRQGVYKSGEIAVLTPYLGQLNKLRQKLSSIMQIVINDRDMDDLAEMESASTSPQGSSTNIGQAAKTNALSGVRAATVDNFQGEEANVVIISLVRSNNDKRCGFLSTSNRINVLLSRAKHGMYIIGNSHTSSHVTMWAQVTEILQNGGNFGNRLELQCPRHPQNTSFVSQPEDFLRFSPDGGCKLRCDRRLACGHACTGPCHSDHLHNAIKCLEDCARPKESCDHPCRRRCGEPCDKPCTEVLRGIGFKLPCGHILDTVACWKAQDPSLIECVVQVDKEVPGCNHTVKVSCHVDVARDSYLCRAECGFQRPCGHACKSPCSACLIRKGGEVVEEDHKACRQTCGRSYTSCSHSCRDTCHADGACPPCSSPCQNKCVHSKCGKKCYEPCPPCAEEACPSACPHSKCSMPCAAPCDWIPCTKRCTEVLNCGHQCPSICGERCPDKKYCQTCASDDIKNRVVDLILMNDYDSVDLDEEPCIFPDCGHFFTYKTMDGQMGLHDLYEVSPDGVPTTIKSGSHPFSATNIKVCPDCRGSLRNISRYGRIVRRGLLDESTRKFISWAHGVKQKLTDAFFAAQDTLQKMEKSKFSFPTTQSGFPTAQSSFALRGSRQQQMTHLFKLTGDTRYMALRMLRNQITNFLGAVWKEEQPYQRVAHLVWHVNKRRQTSDYSFDESAIQMGGFLDAMTLSLRCDLLLVSDYISLCRNATDNNGAKSANIDAVPYIKDCERLIEIAHMRNYSRVEVEGHIFLAMFCYFAPPDDTKPTTGTQDTPKAEGSSARERIIKLGEDHLQKAEDILKEYPLTAMLASEVETAKRMLHDGIFYSDVSTDEMRAVYAAMSKEFLGTGHWYTCRNGHPFTIGECGMAMQQTVCPECNSPVGGRNHSSAEGVRHAAEIDELARGVGRMGL</sequence>
<proteinExistence type="predicted"/>
<keyword evidence="6" id="KW-0378">Hydrolase</keyword>
<dbReference type="PROSITE" id="PS50103">
    <property type="entry name" value="ZF_C3H1"/>
    <property type="match status" value="1"/>
</dbReference>
<dbReference type="InterPro" id="IPR041677">
    <property type="entry name" value="DNA2/NAM7_AAA_11"/>
</dbReference>
<dbReference type="Pfam" id="PF00642">
    <property type="entry name" value="zf-CCCH"/>
    <property type="match status" value="1"/>
</dbReference>
<name>A0AAJ0ET92_9PEZI</name>
<dbReference type="SMART" id="SM00356">
    <property type="entry name" value="ZnF_C3H1"/>
    <property type="match status" value="1"/>
</dbReference>
<dbReference type="InterPro" id="IPR000967">
    <property type="entry name" value="Znf_NFX1"/>
</dbReference>
<evidence type="ECO:0000313" key="13">
    <source>
        <dbReference type="EMBL" id="KAK1673103.1"/>
    </source>
</evidence>
<dbReference type="CDD" id="cd18808">
    <property type="entry name" value="SF1_C_Upf1"/>
    <property type="match status" value="1"/>
</dbReference>
<feature type="region of interest" description="Disordered" evidence="10">
    <location>
        <begin position="38"/>
        <end position="85"/>
    </location>
</feature>
<feature type="region of interest" description="Disordered" evidence="10">
    <location>
        <begin position="489"/>
        <end position="511"/>
    </location>
</feature>
<feature type="zinc finger region" description="C3H1-type" evidence="9">
    <location>
        <begin position="13"/>
        <end position="41"/>
    </location>
</feature>
<evidence type="ECO:0000313" key="14">
    <source>
        <dbReference type="Proteomes" id="UP001224890"/>
    </source>
</evidence>
<evidence type="ECO:0000256" key="10">
    <source>
        <dbReference type="SAM" id="MobiDB-lite"/>
    </source>
</evidence>
<comment type="subcellular location">
    <subcellularLocation>
        <location evidence="1">Cytoplasm</location>
    </subcellularLocation>
</comment>
<feature type="compositionally biased region" description="Polar residues" evidence="10">
    <location>
        <begin position="53"/>
        <end position="63"/>
    </location>
</feature>
<organism evidence="13 14">
    <name type="scientific">Colletotrichum godetiae</name>
    <dbReference type="NCBI Taxonomy" id="1209918"/>
    <lineage>
        <taxon>Eukaryota</taxon>
        <taxon>Fungi</taxon>
        <taxon>Dikarya</taxon>
        <taxon>Ascomycota</taxon>
        <taxon>Pezizomycotina</taxon>
        <taxon>Sordariomycetes</taxon>
        <taxon>Hypocreomycetidae</taxon>
        <taxon>Glomerellales</taxon>
        <taxon>Glomerellaceae</taxon>
        <taxon>Colletotrichum</taxon>
        <taxon>Colletotrichum acutatum species complex</taxon>
    </lineage>
</organism>
<dbReference type="Pfam" id="PF13086">
    <property type="entry name" value="AAA_11"/>
    <property type="match status" value="1"/>
</dbReference>
<evidence type="ECO:0000256" key="8">
    <source>
        <dbReference type="ARBA" id="ARBA00022859"/>
    </source>
</evidence>
<evidence type="ECO:0000256" key="4">
    <source>
        <dbReference type="ARBA" id="ARBA00022737"/>
    </source>
</evidence>
<evidence type="ECO:0000256" key="1">
    <source>
        <dbReference type="ARBA" id="ARBA00004496"/>
    </source>
</evidence>
<keyword evidence="2" id="KW-0963">Cytoplasm</keyword>
<keyword evidence="6" id="KW-0067">ATP-binding</keyword>
<dbReference type="GO" id="GO:0008270">
    <property type="term" value="F:zinc ion binding"/>
    <property type="evidence" value="ECO:0007669"/>
    <property type="project" value="UniProtKB-KW"/>
</dbReference>
<dbReference type="CDD" id="cd06008">
    <property type="entry name" value="NF-X1-zinc-finger"/>
    <property type="match status" value="1"/>
</dbReference>
<dbReference type="InterPro" id="IPR047187">
    <property type="entry name" value="SF1_C_Upf1"/>
</dbReference>
<dbReference type="InterPro" id="IPR041679">
    <property type="entry name" value="DNA2/NAM7-like_C"/>
</dbReference>
<accession>A0AAJ0ET92</accession>
<dbReference type="Proteomes" id="UP001224890">
    <property type="component" value="Unassembled WGS sequence"/>
</dbReference>
<dbReference type="Pfam" id="PF20173">
    <property type="entry name" value="ZnF_RZ-type"/>
    <property type="match status" value="1"/>
</dbReference>
<dbReference type="PANTHER" id="PTHR10887:SF445">
    <property type="entry name" value="NFX1-TYPE ZINC FINGER-CONTAINING PROTEIN 1"/>
    <property type="match status" value="1"/>
</dbReference>
<dbReference type="Pfam" id="PF13087">
    <property type="entry name" value="AAA_12"/>
    <property type="match status" value="1"/>
</dbReference>
<dbReference type="RefSeq" id="XP_060427106.1">
    <property type="nucleotide sequence ID" value="XM_060566161.1"/>
</dbReference>
<evidence type="ECO:0000256" key="3">
    <source>
        <dbReference type="ARBA" id="ARBA00022723"/>
    </source>
</evidence>
<dbReference type="EMBL" id="JAHMHR010000033">
    <property type="protein sequence ID" value="KAK1673103.1"/>
    <property type="molecule type" value="Genomic_DNA"/>
</dbReference>
<keyword evidence="5 9" id="KW-0863">Zinc-finger</keyword>
<feature type="domain" description="C3H1-type" evidence="11">
    <location>
        <begin position="13"/>
        <end position="41"/>
    </location>
</feature>
<dbReference type="SUPFAM" id="SSF52540">
    <property type="entry name" value="P-loop containing nucleoside triphosphate hydrolases"/>
    <property type="match status" value="1"/>
</dbReference>
<dbReference type="InterPro" id="IPR046439">
    <property type="entry name" value="ZF_RZ_dom"/>
</dbReference>
<dbReference type="GO" id="GO:0004386">
    <property type="term" value="F:helicase activity"/>
    <property type="evidence" value="ECO:0007669"/>
    <property type="project" value="InterPro"/>
</dbReference>
<keyword evidence="6" id="KW-0547">Nucleotide-binding</keyword>
<dbReference type="GeneID" id="85450687"/>
<evidence type="ECO:0008006" key="15">
    <source>
        <dbReference type="Google" id="ProtNLM"/>
    </source>
</evidence>
<keyword evidence="4" id="KW-0677">Repeat</keyword>
<dbReference type="PROSITE" id="PS51981">
    <property type="entry name" value="ZF_RZ"/>
    <property type="match status" value="1"/>
</dbReference>
<evidence type="ECO:0000259" key="12">
    <source>
        <dbReference type="PROSITE" id="PS51981"/>
    </source>
</evidence>
<dbReference type="GO" id="GO:0031380">
    <property type="term" value="C:nuclear RNA-directed RNA polymerase complex"/>
    <property type="evidence" value="ECO:0007669"/>
    <property type="project" value="TreeGrafter"/>
</dbReference>
<keyword evidence="7 9" id="KW-0862">Zinc</keyword>
<evidence type="ECO:0000256" key="6">
    <source>
        <dbReference type="ARBA" id="ARBA00022806"/>
    </source>
</evidence>
<dbReference type="FunFam" id="3.40.50.300:FF:001660">
    <property type="entry name" value="NF-X1 finger and helicase protein, putative"/>
    <property type="match status" value="1"/>
</dbReference>